<evidence type="ECO:0000313" key="5">
    <source>
        <dbReference type="Proteomes" id="UP000000269"/>
    </source>
</evidence>
<feature type="coiled-coil region" evidence="2">
    <location>
        <begin position="83"/>
        <end position="110"/>
    </location>
</feature>
<dbReference type="KEGG" id="aoe:Clos_2308"/>
<keyword evidence="5" id="KW-1185">Reference proteome</keyword>
<keyword evidence="1" id="KW-0238">DNA-binding</keyword>
<dbReference type="InterPro" id="IPR000551">
    <property type="entry name" value="MerR-type_HTH_dom"/>
</dbReference>
<dbReference type="InterPro" id="IPR047057">
    <property type="entry name" value="MerR_fam"/>
</dbReference>
<dbReference type="PROSITE" id="PS50937">
    <property type="entry name" value="HTH_MERR_2"/>
    <property type="match status" value="1"/>
</dbReference>
<evidence type="ECO:0000256" key="1">
    <source>
        <dbReference type="ARBA" id="ARBA00023125"/>
    </source>
</evidence>
<dbReference type="Gene3D" id="3.40.50.150">
    <property type="entry name" value="Vaccinia Virus protein VP39"/>
    <property type="match status" value="1"/>
</dbReference>
<dbReference type="InterPro" id="IPR029063">
    <property type="entry name" value="SAM-dependent_MTases_sf"/>
</dbReference>
<evidence type="ECO:0000259" key="3">
    <source>
        <dbReference type="PROSITE" id="PS50937"/>
    </source>
</evidence>
<feature type="domain" description="HTH merR-type" evidence="3">
    <location>
        <begin position="1"/>
        <end position="67"/>
    </location>
</feature>
<sequence>MRIGEFAKKHRITQDTIRYYLDMGLLVSEKKGGQYKFTKADSEDMERIIELKSLDFSLIEIQKILTFQRLSGSNTDVFRNLYLPFLKNKKEEVEKELIKYNRMNEFLGEKINEIKMSEVKKSQRLGLPIISLSLLRCPNCKSALKISDGNIEESMIMHASIRCNCGYNAIIEDGVYIDQTAIRPKLIDGKKIPTKEEFLSTSSHQYVNFLYKGMATLIEYINKYTKDSKYIMELGNCVGLFLLQYIKDLPHDSTYILIDYDKERMLSLKRNLEMYYDHKNFLFLCCDYNKLPIAQSSIDILVDFGMSKDYLKSDLKFLLDIIIPLVREDGIVTGSYQYSNGEQSEKPNIKKKAEENFSRNIILEKLNLMEIEVLDHLELGLVFKDGNCENTQKVKEAYQLNYIGRNQRRSNG</sequence>
<protein>
    <submittedName>
        <fullName evidence="4">Transcriptional regulator, MerR family</fullName>
    </submittedName>
</protein>
<dbReference type="AlphaFoldDB" id="A8MJ59"/>
<evidence type="ECO:0000256" key="2">
    <source>
        <dbReference type="SAM" id="Coils"/>
    </source>
</evidence>
<dbReference type="Proteomes" id="UP000000269">
    <property type="component" value="Chromosome"/>
</dbReference>
<dbReference type="eggNOG" id="COG0789">
    <property type="taxonomic scope" value="Bacteria"/>
</dbReference>
<dbReference type="GO" id="GO:0003700">
    <property type="term" value="F:DNA-binding transcription factor activity"/>
    <property type="evidence" value="ECO:0007669"/>
    <property type="project" value="InterPro"/>
</dbReference>
<dbReference type="HOGENOM" id="CLU_055596_0_0_9"/>
<reference evidence="5" key="1">
    <citation type="submission" date="2007-10" db="EMBL/GenBank/DDBJ databases">
        <title>Complete genome of Alkaliphilus oremlandii OhILAs.</title>
        <authorList>
            <person name="Copeland A."/>
            <person name="Lucas S."/>
            <person name="Lapidus A."/>
            <person name="Barry K."/>
            <person name="Detter J.C."/>
            <person name="Glavina del Rio T."/>
            <person name="Hammon N."/>
            <person name="Israni S."/>
            <person name="Dalin E."/>
            <person name="Tice H."/>
            <person name="Pitluck S."/>
            <person name="Chain P."/>
            <person name="Malfatti S."/>
            <person name="Shin M."/>
            <person name="Vergez L."/>
            <person name="Schmutz J."/>
            <person name="Larimer F."/>
            <person name="Land M."/>
            <person name="Hauser L."/>
            <person name="Kyrpides N."/>
            <person name="Mikhailova N."/>
            <person name="Stolz J.F."/>
            <person name="Dawson A."/>
            <person name="Fisher E."/>
            <person name="Crable B."/>
            <person name="Perera E."/>
            <person name="Lisak J."/>
            <person name="Ranganathan M."/>
            <person name="Basu P."/>
            <person name="Richardson P."/>
        </authorList>
    </citation>
    <scope>NUCLEOTIDE SEQUENCE [LARGE SCALE GENOMIC DNA]</scope>
    <source>
        <strain evidence="5">OhILAs</strain>
    </source>
</reference>
<dbReference type="InterPro" id="IPR009061">
    <property type="entry name" value="DNA-bd_dom_put_sf"/>
</dbReference>
<dbReference type="PANTHER" id="PTHR30204">
    <property type="entry name" value="REDOX-CYCLING DRUG-SENSING TRANSCRIPTIONAL ACTIVATOR SOXR"/>
    <property type="match status" value="1"/>
</dbReference>
<proteinExistence type="predicted"/>
<dbReference type="SUPFAM" id="SSF46955">
    <property type="entry name" value="Putative DNA-binding domain"/>
    <property type="match status" value="1"/>
</dbReference>
<name>A8MJ59_ALKOO</name>
<organism evidence="4 5">
    <name type="scientific">Alkaliphilus oremlandii (strain OhILAs)</name>
    <name type="common">Clostridium oremlandii (strain OhILAs)</name>
    <dbReference type="NCBI Taxonomy" id="350688"/>
    <lineage>
        <taxon>Bacteria</taxon>
        <taxon>Bacillati</taxon>
        <taxon>Bacillota</taxon>
        <taxon>Clostridia</taxon>
        <taxon>Peptostreptococcales</taxon>
        <taxon>Natronincolaceae</taxon>
        <taxon>Alkaliphilus</taxon>
    </lineage>
</organism>
<dbReference type="EMBL" id="CP000853">
    <property type="protein sequence ID" value="ABW19841.1"/>
    <property type="molecule type" value="Genomic_DNA"/>
</dbReference>
<dbReference type="CDD" id="cd04777">
    <property type="entry name" value="HTH_MerR-like_sg1"/>
    <property type="match status" value="1"/>
</dbReference>
<dbReference type="SMART" id="SM00422">
    <property type="entry name" value="HTH_MERR"/>
    <property type="match status" value="1"/>
</dbReference>
<dbReference type="PANTHER" id="PTHR30204:SF96">
    <property type="entry name" value="CHROMOSOME-ANCHORING PROTEIN RACA"/>
    <property type="match status" value="1"/>
</dbReference>
<keyword evidence="2" id="KW-0175">Coiled coil</keyword>
<dbReference type="GO" id="GO:0003677">
    <property type="term" value="F:DNA binding"/>
    <property type="evidence" value="ECO:0007669"/>
    <property type="project" value="UniProtKB-KW"/>
</dbReference>
<dbReference type="SUPFAM" id="SSF53335">
    <property type="entry name" value="S-adenosyl-L-methionine-dependent methyltransferases"/>
    <property type="match status" value="1"/>
</dbReference>
<evidence type="ECO:0000313" key="4">
    <source>
        <dbReference type="EMBL" id="ABW19841.1"/>
    </source>
</evidence>
<gene>
    <name evidence="4" type="ordered locus">Clos_2308</name>
</gene>
<dbReference type="Gene3D" id="1.10.1660.10">
    <property type="match status" value="1"/>
</dbReference>
<dbReference type="STRING" id="350688.Clos_2308"/>
<accession>A8MJ59</accession>
<dbReference type="Pfam" id="PF13411">
    <property type="entry name" value="MerR_1"/>
    <property type="match status" value="1"/>
</dbReference>